<comment type="caution">
    <text evidence="1">The sequence shown here is derived from an EMBL/GenBank/DDBJ whole genome shotgun (WGS) entry which is preliminary data.</text>
</comment>
<organism evidence="1 2">
    <name type="scientific">Brotaphodocola catenula</name>
    <dbReference type="NCBI Taxonomy" id="2885361"/>
    <lineage>
        <taxon>Bacteria</taxon>
        <taxon>Bacillati</taxon>
        <taxon>Bacillota</taxon>
        <taxon>Clostridia</taxon>
        <taxon>Lachnospirales</taxon>
        <taxon>Lachnospiraceae</taxon>
        <taxon>Brotaphodocola</taxon>
    </lineage>
</organism>
<evidence type="ECO:0000313" key="1">
    <source>
        <dbReference type="EMBL" id="MCC2165937.1"/>
    </source>
</evidence>
<keyword evidence="2" id="KW-1185">Reference proteome</keyword>
<dbReference type="EMBL" id="JAJEPU010000066">
    <property type="protein sequence ID" value="MCC2165937.1"/>
    <property type="molecule type" value="Genomic_DNA"/>
</dbReference>
<sequence length="52" mass="5913">MEKIDLSICDFPDIIFNLSACCFKWGFYITAPVYNFINGRRAGKPVVLKPLS</sequence>
<accession>A0AAE3ATS3</accession>
<dbReference type="RefSeq" id="WP_308452122.1">
    <property type="nucleotide sequence ID" value="NZ_JAJEPU010000066.1"/>
</dbReference>
<protein>
    <submittedName>
        <fullName evidence="1">Uncharacterized protein</fullName>
    </submittedName>
</protein>
<proteinExistence type="predicted"/>
<evidence type="ECO:0000313" key="2">
    <source>
        <dbReference type="Proteomes" id="UP001198962"/>
    </source>
</evidence>
<reference evidence="1" key="1">
    <citation type="submission" date="2021-10" db="EMBL/GenBank/DDBJ databases">
        <title>Anaerobic single-cell dispensing facilitates the cultivation of human gut bacteria.</title>
        <authorList>
            <person name="Afrizal A."/>
        </authorList>
    </citation>
    <scope>NUCLEOTIDE SEQUENCE</scope>
    <source>
        <strain evidence="1">CLA-AA-H274</strain>
    </source>
</reference>
<dbReference type="AlphaFoldDB" id="A0AAE3ATS3"/>
<gene>
    <name evidence="1" type="ORF">LKD32_13860</name>
</gene>
<dbReference type="Proteomes" id="UP001198962">
    <property type="component" value="Unassembled WGS sequence"/>
</dbReference>
<name>A0AAE3ATS3_9FIRM</name>